<evidence type="ECO:0000256" key="2">
    <source>
        <dbReference type="ARBA" id="ARBA00022598"/>
    </source>
</evidence>
<feature type="binding site" evidence="9">
    <location>
        <position position="131"/>
    </location>
    <ligand>
        <name>L-histidine</name>
        <dbReference type="ChEBI" id="CHEBI:57595"/>
    </ligand>
</feature>
<gene>
    <name evidence="8" type="primary">hisS</name>
    <name evidence="11" type="ORF">C8D99_11035</name>
</gene>
<proteinExistence type="inferred from homology"/>
<dbReference type="InterPro" id="IPR004154">
    <property type="entry name" value="Anticodon-bd"/>
</dbReference>
<dbReference type="CDD" id="cd00859">
    <property type="entry name" value="HisRS_anticodon"/>
    <property type="match status" value="1"/>
</dbReference>
<dbReference type="NCBIfam" id="TIGR00442">
    <property type="entry name" value="hisS"/>
    <property type="match status" value="1"/>
</dbReference>
<dbReference type="PANTHER" id="PTHR43707">
    <property type="entry name" value="HISTIDYL-TRNA SYNTHETASE"/>
    <property type="match status" value="1"/>
</dbReference>
<dbReference type="PIRSF" id="PIRSF001549">
    <property type="entry name" value="His-tRNA_synth"/>
    <property type="match status" value="1"/>
</dbReference>
<dbReference type="SUPFAM" id="SSF55681">
    <property type="entry name" value="Class II aaRS and biotin synthetases"/>
    <property type="match status" value="1"/>
</dbReference>
<dbReference type="GO" id="GO:0005524">
    <property type="term" value="F:ATP binding"/>
    <property type="evidence" value="ECO:0007669"/>
    <property type="project" value="UniProtKB-UniRule"/>
</dbReference>
<dbReference type="Pfam" id="PF13393">
    <property type="entry name" value="tRNA-synt_His"/>
    <property type="match status" value="1"/>
</dbReference>
<dbReference type="Gene3D" id="3.30.930.10">
    <property type="entry name" value="Bira Bifunctional Protein, Domain 2"/>
    <property type="match status" value="1"/>
</dbReference>
<evidence type="ECO:0000256" key="9">
    <source>
        <dbReference type="PIRSR" id="PIRSR001549-1"/>
    </source>
</evidence>
<keyword evidence="6 8" id="KW-0030">Aminoacyl-tRNA synthetase</keyword>
<dbReference type="PROSITE" id="PS50862">
    <property type="entry name" value="AA_TRNA_LIGASE_II"/>
    <property type="match status" value="1"/>
</dbReference>
<evidence type="ECO:0000259" key="10">
    <source>
        <dbReference type="PROSITE" id="PS50862"/>
    </source>
</evidence>
<protein>
    <recommendedName>
        <fullName evidence="8">Histidine--tRNA ligase</fullName>
        <ecNumber evidence="8">6.1.1.21</ecNumber>
    </recommendedName>
    <alternativeName>
        <fullName evidence="8">Histidyl-tRNA synthetase</fullName>
        <shortName evidence="8">HisRS</shortName>
    </alternativeName>
</protein>
<dbReference type="EMBL" id="SORI01000010">
    <property type="protein sequence ID" value="TDY59908.1"/>
    <property type="molecule type" value="Genomic_DNA"/>
</dbReference>
<feature type="binding site" evidence="9">
    <location>
        <begin position="82"/>
        <end position="84"/>
    </location>
    <ligand>
        <name>L-histidine</name>
        <dbReference type="ChEBI" id="CHEBI:57595"/>
    </ligand>
</feature>
<keyword evidence="3 8" id="KW-0547">Nucleotide-binding</keyword>
<dbReference type="OrthoDB" id="9800814at2"/>
<dbReference type="InterPro" id="IPR041715">
    <property type="entry name" value="HisRS-like_core"/>
</dbReference>
<keyword evidence="5 8" id="KW-0648">Protein biosynthesis</keyword>
<dbReference type="InterPro" id="IPR006195">
    <property type="entry name" value="aa-tRNA-synth_II"/>
</dbReference>
<comment type="subcellular location">
    <subcellularLocation>
        <location evidence="8">Cytoplasm</location>
    </subcellularLocation>
</comment>
<feature type="binding site" evidence="9">
    <location>
        <begin position="262"/>
        <end position="263"/>
    </location>
    <ligand>
        <name>L-histidine</name>
        <dbReference type="ChEBI" id="CHEBI:57595"/>
    </ligand>
</feature>
<feature type="binding site" evidence="9">
    <location>
        <position position="258"/>
    </location>
    <ligand>
        <name>L-histidine</name>
        <dbReference type="ChEBI" id="CHEBI:57595"/>
    </ligand>
</feature>
<keyword evidence="12" id="KW-1185">Reference proteome</keyword>
<organism evidence="11 12">
    <name type="scientific">Aminivibrio pyruvatiphilus</name>
    <dbReference type="NCBI Taxonomy" id="1005740"/>
    <lineage>
        <taxon>Bacteria</taxon>
        <taxon>Thermotogati</taxon>
        <taxon>Synergistota</taxon>
        <taxon>Synergistia</taxon>
        <taxon>Synergistales</taxon>
        <taxon>Aminobacteriaceae</taxon>
        <taxon>Aminivibrio</taxon>
    </lineage>
</organism>
<dbReference type="InterPro" id="IPR015807">
    <property type="entry name" value="His-tRNA-ligase"/>
</dbReference>
<name>A0A4R8M549_9BACT</name>
<feature type="binding site" evidence="9">
    <location>
        <position position="127"/>
    </location>
    <ligand>
        <name>L-histidine</name>
        <dbReference type="ChEBI" id="CHEBI:57595"/>
    </ligand>
</feature>
<dbReference type="InterPro" id="IPR045864">
    <property type="entry name" value="aa-tRNA-synth_II/BPL/LPL"/>
</dbReference>
<accession>A0A4R8M549</accession>
<dbReference type="EC" id="6.1.1.21" evidence="8"/>
<dbReference type="GO" id="GO:0004821">
    <property type="term" value="F:histidine-tRNA ligase activity"/>
    <property type="evidence" value="ECO:0007669"/>
    <property type="project" value="UniProtKB-UniRule"/>
</dbReference>
<keyword evidence="4 8" id="KW-0067">ATP-binding</keyword>
<dbReference type="SUPFAM" id="SSF52954">
    <property type="entry name" value="Class II aaRS ABD-related"/>
    <property type="match status" value="1"/>
</dbReference>
<reference evidence="11 12" key="1">
    <citation type="submission" date="2019-03" db="EMBL/GenBank/DDBJ databases">
        <title>Genomic Encyclopedia of Type Strains, Phase IV (KMG-IV): sequencing the most valuable type-strain genomes for metagenomic binning, comparative biology and taxonomic classification.</title>
        <authorList>
            <person name="Goeker M."/>
        </authorList>
    </citation>
    <scope>NUCLEOTIDE SEQUENCE [LARGE SCALE GENOMIC DNA]</scope>
    <source>
        <strain evidence="11 12">DSM 25964</strain>
    </source>
</reference>
<dbReference type="InterPro" id="IPR036621">
    <property type="entry name" value="Anticodon-bd_dom_sf"/>
</dbReference>
<feature type="domain" description="Aminoacyl-transfer RNA synthetases class-II family profile" evidence="10">
    <location>
        <begin position="24"/>
        <end position="326"/>
    </location>
</feature>
<dbReference type="Proteomes" id="UP000295066">
    <property type="component" value="Unassembled WGS sequence"/>
</dbReference>
<evidence type="ECO:0000313" key="12">
    <source>
        <dbReference type="Proteomes" id="UP000295066"/>
    </source>
</evidence>
<evidence type="ECO:0000256" key="3">
    <source>
        <dbReference type="ARBA" id="ARBA00022741"/>
    </source>
</evidence>
<comment type="catalytic activity">
    <reaction evidence="7 8">
        <text>tRNA(His) + L-histidine + ATP = L-histidyl-tRNA(His) + AMP + diphosphate + H(+)</text>
        <dbReference type="Rhea" id="RHEA:17313"/>
        <dbReference type="Rhea" id="RHEA-COMP:9665"/>
        <dbReference type="Rhea" id="RHEA-COMP:9689"/>
        <dbReference type="ChEBI" id="CHEBI:15378"/>
        <dbReference type="ChEBI" id="CHEBI:30616"/>
        <dbReference type="ChEBI" id="CHEBI:33019"/>
        <dbReference type="ChEBI" id="CHEBI:57595"/>
        <dbReference type="ChEBI" id="CHEBI:78442"/>
        <dbReference type="ChEBI" id="CHEBI:78527"/>
        <dbReference type="ChEBI" id="CHEBI:456215"/>
        <dbReference type="EC" id="6.1.1.21"/>
    </reaction>
</comment>
<evidence type="ECO:0000256" key="5">
    <source>
        <dbReference type="ARBA" id="ARBA00022917"/>
    </source>
</evidence>
<comment type="caution">
    <text evidence="11">The sequence shown here is derived from an EMBL/GenBank/DDBJ whole genome shotgun (WGS) entry which is preliminary data.</text>
</comment>
<dbReference type="InterPro" id="IPR004516">
    <property type="entry name" value="HisRS/HisZ"/>
</dbReference>
<dbReference type="HAMAP" id="MF_00127">
    <property type="entry name" value="His_tRNA_synth"/>
    <property type="match status" value="1"/>
</dbReference>
<dbReference type="Pfam" id="PF03129">
    <property type="entry name" value="HGTP_anticodon"/>
    <property type="match status" value="1"/>
</dbReference>
<comment type="similarity">
    <text evidence="1 8">Belongs to the class-II aminoacyl-tRNA synthetase family.</text>
</comment>
<dbReference type="Gene3D" id="3.40.50.800">
    <property type="entry name" value="Anticodon-binding domain"/>
    <property type="match status" value="1"/>
</dbReference>
<evidence type="ECO:0000256" key="1">
    <source>
        <dbReference type="ARBA" id="ARBA00008226"/>
    </source>
</evidence>
<dbReference type="AlphaFoldDB" id="A0A4R8M549"/>
<dbReference type="PANTHER" id="PTHR43707:SF1">
    <property type="entry name" value="HISTIDINE--TRNA LIGASE, MITOCHONDRIAL-RELATED"/>
    <property type="match status" value="1"/>
</dbReference>
<keyword evidence="2 8" id="KW-0436">Ligase</keyword>
<sequence>MSEISAPKGVRDILPFESWKWDYVFGVLRKTAVDFGFSEVHLPIFEHTELFSRGIGDTTDVVEKEMYTFTDKGGRSITLRPEATASMVRSYLEHRMGTLPQPVKMWCAGPMFRYERPQKGRYRQFWQVDFESLGSASPYADAEIIALSLEVFRRLGLSRLEVVINSVGCPACRPDYRQRLKGYFSSREGDLCETCRDRMDRNPLRILDCKKESCREVTEDAPSVYESLCSECREHFDAVRSSLDGLGAVYRMDKRLVRGLDYYTKTAYEVLSGALGSQNAVCGGGRYDNLAEAIGGPHVPGVGFAAGVDRILMVMEQEGCSFGEEPLLDVFGVALDSRSRAGILSVVDHLRKNGISADMDFNDRSMKAQMKAASARNARLVCIIGEDELARGTVAVKNLTTGEQQEIPGEGLAEAVKEMLSTLKG</sequence>
<evidence type="ECO:0000256" key="4">
    <source>
        <dbReference type="ARBA" id="ARBA00022840"/>
    </source>
</evidence>
<feature type="binding site" evidence="9">
    <location>
        <position position="113"/>
    </location>
    <ligand>
        <name>L-histidine</name>
        <dbReference type="ChEBI" id="CHEBI:57595"/>
    </ligand>
</feature>
<keyword evidence="8" id="KW-0963">Cytoplasm</keyword>
<dbReference type="RefSeq" id="WP_133957752.1">
    <property type="nucleotide sequence ID" value="NZ_SORI01000010.1"/>
</dbReference>
<evidence type="ECO:0000256" key="7">
    <source>
        <dbReference type="ARBA" id="ARBA00047639"/>
    </source>
</evidence>
<dbReference type="GO" id="GO:0006427">
    <property type="term" value="P:histidyl-tRNA aminoacylation"/>
    <property type="evidence" value="ECO:0007669"/>
    <property type="project" value="UniProtKB-UniRule"/>
</dbReference>
<dbReference type="InterPro" id="IPR033656">
    <property type="entry name" value="HisRS_anticodon"/>
</dbReference>
<evidence type="ECO:0000256" key="6">
    <source>
        <dbReference type="ARBA" id="ARBA00023146"/>
    </source>
</evidence>
<evidence type="ECO:0000313" key="11">
    <source>
        <dbReference type="EMBL" id="TDY59908.1"/>
    </source>
</evidence>
<dbReference type="GO" id="GO:0005737">
    <property type="term" value="C:cytoplasm"/>
    <property type="evidence" value="ECO:0007669"/>
    <property type="project" value="UniProtKB-SubCell"/>
</dbReference>
<comment type="subunit">
    <text evidence="8">Homodimer.</text>
</comment>
<evidence type="ECO:0000256" key="8">
    <source>
        <dbReference type="HAMAP-Rule" id="MF_00127"/>
    </source>
</evidence>
<dbReference type="CDD" id="cd00773">
    <property type="entry name" value="HisRS-like_core"/>
    <property type="match status" value="1"/>
</dbReference>